<dbReference type="AlphaFoldDB" id="A0A433S9T3"/>
<dbReference type="PROSITE" id="PS00662">
    <property type="entry name" value="T2SP_E"/>
    <property type="match status" value="1"/>
</dbReference>
<dbReference type="InterPro" id="IPR001482">
    <property type="entry name" value="T2SS/T4SS_dom"/>
</dbReference>
<dbReference type="Gene3D" id="3.30.300.160">
    <property type="entry name" value="Type II secretion system, protein E, N-terminal domain"/>
    <property type="match status" value="1"/>
</dbReference>
<dbReference type="InterPro" id="IPR037257">
    <property type="entry name" value="T2SS_E_N_sf"/>
</dbReference>
<dbReference type="InterPro" id="IPR027417">
    <property type="entry name" value="P-loop_NTPase"/>
</dbReference>
<evidence type="ECO:0000256" key="4">
    <source>
        <dbReference type="SAM" id="MobiDB-lite"/>
    </source>
</evidence>
<dbReference type="SUPFAM" id="SSF52540">
    <property type="entry name" value="P-loop containing nucleoside triphosphate hydrolases"/>
    <property type="match status" value="1"/>
</dbReference>
<dbReference type="Pfam" id="PF05157">
    <property type="entry name" value="MshEN"/>
    <property type="match status" value="1"/>
</dbReference>
<gene>
    <name evidence="6" type="primary">epsE_3</name>
    <name evidence="6" type="ORF">CUZ56_02916</name>
</gene>
<dbReference type="GO" id="GO:0005524">
    <property type="term" value="F:ATP binding"/>
    <property type="evidence" value="ECO:0007669"/>
    <property type="project" value="UniProtKB-KW"/>
</dbReference>
<sequence>MMQDQDSSDLPEQSSTESESKATKSSSKLSRSKKPSAPHGPLQWQQLVEWMEEDRIINADTAARVRERLSGTSSSQHPLVRLAQLNMRDFDEKEVLDIDKLTQWLAAHVKIPFFRIDPMKADVGQIGDIMSVEYAKRHEILPVKVGTGDLVIATAQPFQTTWIKEIEHISRKLVRLVIASPVDIARYSIEFFTLARSVRDVQKRGGATAAVSFEQLVDLGKSGRQLDANDQGIVQLVDWLWQYAFDQRASDIHLEPRRETGNVRFRIDGVMHTVYQLPMTVMNAVLSRVKLLGRMDVVEKRRPLDGRIKTRTPLGAEVEMRLSTLPTAFGEKMVMRIFDPETTVKNMEELGFPSKEAREWEDLTHRPNGIILVTGPTGSGKTTTLYSTLKKLATDEVNLCTIEDPIEMVDPAFNQMQVQANLDIGFADGVRALMRQDPDIIMIGEIRDAETANMAVQAALTGHLVLSTLHTNDSPSAVTRLMDLGVPGYLLSATLLGILAQRLVRTLCPACKQPDDAFDREAFAQLASPWRLNGESHPYKPVGCLECRNTGFKGRVGLYEMMVLDEVFRKQLSKSPDLDGLRRTAIKQGLKPLRLAGLLKVGQGITTVAEVIAATPPIETGSED</sequence>
<dbReference type="PANTHER" id="PTHR30258:SF13">
    <property type="entry name" value="SECRETION PATHWAY ATPASE-RELATED"/>
    <property type="match status" value="1"/>
</dbReference>
<dbReference type="RefSeq" id="WP_404948047.1">
    <property type="nucleotide sequence ID" value="NZ_PQSP01000012.1"/>
</dbReference>
<dbReference type="InterPro" id="IPR007831">
    <property type="entry name" value="T2SS_GspE_N"/>
</dbReference>
<evidence type="ECO:0000256" key="1">
    <source>
        <dbReference type="ARBA" id="ARBA00006611"/>
    </source>
</evidence>
<feature type="compositionally biased region" description="Polar residues" evidence="4">
    <location>
        <begin position="1"/>
        <end position="13"/>
    </location>
</feature>
<dbReference type="Gene3D" id="3.40.50.300">
    <property type="entry name" value="P-loop containing nucleotide triphosphate hydrolases"/>
    <property type="match status" value="1"/>
</dbReference>
<dbReference type="Pfam" id="PF00437">
    <property type="entry name" value="T2SSE"/>
    <property type="match status" value="1"/>
</dbReference>
<keyword evidence="2" id="KW-0547">Nucleotide-binding</keyword>
<dbReference type="GO" id="GO:0005886">
    <property type="term" value="C:plasma membrane"/>
    <property type="evidence" value="ECO:0007669"/>
    <property type="project" value="TreeGrafter"/>
</dbReference>
<reference evidence="6 7" key="1">
    <citation type="submission" date="2018-01" db="EMBL/GenBank/DDBJ databases">
        <title>Saezia sanguinis gen. nov., sp. nov., in the order Burkholderiales isolated from human blood.</title>
        <authorList>
            <person name="Medina-Pascual M.J."/>
            <person name="Valdezate S."/>
            <person name="Monzon S."/>
            <person name="Cuesta I."/>
            <person name="Carrasco G."/>
            <person name="Villalon P."/>
            <person name="Saez-Nieto J.A."/>
        </authorList>
    </citation>
    <scope>NUCLEOTIDE SEQUENCE [LARGE SCALE GENOMIC DNA]</scope>
    <source>
        <strain evidence="6 7">CNM695-12</strain>
    </source>
</reference>
<dbReference type="GO" id="GO:0016887">
    <property type="term" value="F:ATP hydrolysis activity"/>
    <property type="evidence" value="ECO:0007669"/>
    <property type="project" value="TreeGrafter"/>
</dbReference>
<dbReference type="SUPFAM" id="SSF160246">
    <property type="entry name" value="EspE N-terminal domain-like"/>
    <property type="match status" value="1"/>
</dbReference>
<evidence type="ECO:0000256" key="3">
    <source>
        <dbReference type="ARBA" id="ARBA00022840"/>
    </source>
</evidence>
<keyword evidence="7" id="KW-1185">Reference proteome</keyword>
<keyword evidence="3" id="KW-0067">ATP-binding</keyword>
<dbReference type="Gene3D" id="3.30.450.90">
    <property type="match status" value="1"/>
</dbReference>
<dbReference type="CDD" id="cd01129">
    <property type="entry name" value="PulE-GspE-like"/>
    <property type="match status" value="1"/>
</dbReference>
<feature type="region of interest" description="Disordered" evidence="4">
    <location>
        <begin position="1"/>
        <end position="42"/>
    </location>
</feature>
<organism evidence="6 7">
    <name type="scientific">Saezia sanguinis</name>
    <dbReference type="NCBI Taxonomy" id="1965230"/>
    <lineage>
        <taxon>Bacteria</taxon>
        <taxon>Pseudomonadati</taxon>
        <taxon>Pseudomonadota</taxon>
        <taxon>Betaproteobacteria</taxon>
        <taxon>Burkholderiales</taxon>
        <taxon>Saeziaceae</taxon>
        <taxon>Saezia</taxon>
    </lineage>
</organism>
<dbReference type="EMBL" id="PQSP01000012">
    <property type="protein sequence ID" value="RUS65459.1"/>
    <property type="molecule type" value="Genomic_DNA"/>
</dbReference>
<dbReference type="PANTHER" id="PTHR30258">
    <property type="entry name" value="TYPE II SECRETION SYSTEM PROTEIN GSPE-RELATED"/>
    <property type="match status" value="1"/>
</dbReference>
<comment type="similarity">
    <text evidence="1">Belongs to the GSP E family.</text>
</comment>
<dbReference type="SMART" id="SM00382">
    <property type="entry name" value="AAA"/>
    <property type="match status" value="1"/>
</dbReference>
<dbReference type="Proteomes" id="UP000286947">
    <property type="component" value="Unassembled WGS sequence"/>
</dbReference>
<evidence type="ECO:0000313" key="7">
    <source>
        <dbReference type="Proteomes" id="UP000286947"/>
    </source>
</evidence>
<feature type="domain" description="Bacterial type II secretion system protein E" evidence="5">
    <location>
        <begin position="434"/>
        <end position="448"/>
    </location>
</feature>
<name>A0A433S9T3_9BURK</name>
<dbReference type="InterPro" id="IPR003593">
    <property type="entry name" value="AAA+_ATPase"/>
</dbReference>
<proteinExistence type="inferred from homology"/>
<evidence type="ECO:0000256" key="2">
    <source>
        <dbReference type="ARBA" id="ARBA00022741"/>
    </source>
</evidence>
<protein>
    <submittedName>
        <fullName evidence="6">Type II secretion system protein E</fullName>
    </submittedName>
</protein>
<evidence type="ECO:0000313" key="6">
    <source>
        <dbReference type="EMBL" id="RUS65459.1"/>
    </source>
</evidence>
<accession>A0A433S9T3</accession>
<comment type="caution">
    <text evidence="6">The sequence shown here is derived from an EMBL/GenBank/DDBJ whole genome shotgun (WGS) entry which is preliminary data.</text>
</comment>
<evidence type="ECO:0000259" key="5">
    <source>
        <dbReference type="PROSITE" id="PS00662"/>
    </source>
</evidence>